<dbReference type="Gene3D" id="3.40.50.300">
    <property type="entry name" value="P-loop containing nucleotide triphosphate hydrolases"/>
    <property type="match status" value="1"/>
</dbReference>
<dbReference type="PANTHER" id="PTHR32309">
    <property type="entry name" value="TYROSINE-PROTEIN KINASE"/>
    <property type="match status" value="1"/>
</dbReference>
<keyword evidence="2" id="KW-1003">Cell membrane</keyword>
<evidence type="ECO:0000259" key="11">
    <source>
        <dbReference type="Pfam" id="PF13807"/>
    </source>
</evidence>
<evidence type="ECO:0000256" key="4">
    <source>
        <dbReference type="ARBA" id="ARBA00022741"/>
    </source>
</evidence>
<keyword evidence="3 9" id="KW-0812">Transmembrane</keyword>
<dbReference type="AlphaFoldDB" id="A0AAU8ASJ3"/>
<keyword evidence="6 9" id="KW-1133">Transmembrane helix</keyword>
<organism evidence="12">
    <name type="scientific">Alloyangia sp. H15</name>
    <dbReference type="NCBI Taxonomy" id="3029062"/>
    <lineage>
        <taxon>Bacteria</taxon>
        <taxon>Pseudomonadati</taxon>
        <taxon>Pseudomonadota</taxon>
        <taxon>Alphaproteobacteria</taxon>
        <taxon>Rhodobacterales</taxon>
        <taxon>Roseobacteraceae</taxon>
        <taxon>Alloyangia</taxon>
    </lineage>
</organism>
<feature type="transmembrane region" description="Helical" evidence="9">
    <location>
        <begin position="468"/>
        <end position="487"/>
    </location>
</feature>
<feature type="domain" description="Polysaccharide chain length determinant N-terminal" evidence="10">
    <location>
        <begin position="24"/>
        <end position="115"/>
    </location>
</feature>
<dbReference type="InterPro" id="IPR050445">
    <property type="entry name" value="Bact_polysacc_biosynth/exp"/>
</dbReference>
<dbReference type="PANTHER" id="PTHR32309:SF13">
    <property type="entry name" value="FERRIC ENTEROBACTIN TRANSPORT PROTEIN FEPE"/>
    <property type="match status" value="1"/>
</dbReference>
<dbReference type="InterPro" id="IPR005702">
    <property type="entry name" value="Wzc-like_C"/>
</dbReference>
<accession>A0AAU8ASJ3</accession>
<keyword evidence="7 9" id="KW-0472">Membrane</keyword>
<keyword evidence="4" id="KW-0547">Nucleotide-binding</keyword>
<feature type="coiled-coil region" evidence="8">
    <location>
        <begin position="238"/>
        <end position="265"/>
    </location>
</feature>
<geneLocation type="plasmid" evidence="12">
    <name>unnamed4</name>
</geneLocation>
<feature type="coiled-coil region" evidence="8">
    <location>
        <begin position="369"/>
        <end position="396"/>
    </location>
</feature>
<dbReference type="InterPro" id="IPR027417">
    <property type="entry name" value="P-loop_NTPase"/>
</dbReference>
<keyword evidence="12" id="KW-0614">Plasmid</keyword>
<feature type="domain" description="Tyrosine-protein kinase G-rich" evidence="11">
    <location>
        <begin position="416"/>
        <end position="490"/>
    </location>
</feature>
<dbReference type="InterPro" id="IPR032807">
    <property type="entry name" value="GNVR"/>
</dbReference>
<dbReference type="SUPFAM" id="SSF52540">
    <property type="entry name" value="P-loop containing nucleoside triphosphate hydrolases"/>
    <property type="match status" value="1"/>
</dbReference>
<dbReference type="InterPro" id="IPR003856">
    <property type="entry name" value="LPS_length_determ_N"/>
</dbReference>
<gene>
    <name evidence="12" type="ORF">PVT71_27525</name>
</gene>
<evidence type="ECO:0000259" key="10">
    <source>
        <dbReference type="Pfam" id="PF02706"/>
    </source>
</evidence>
<dbReference type="EMBL" id="CP123389">
    <property type="protein sequence ID" value="XCC97657.1"/>
    <property type="molecule type" value="Genomic_DNA"/>
</dbReference>
<dbReference type="GO" id="GO:0005886">
    <property type="term" value="C:plasma membrane"/>
    <property type="evidence" value="ECO:0007669"/>
    <property type="project" value="UniProtKB-SubCell"/>
</dbReference>
<sequence length="758" mass="81429">MNRMKPRPAPGYPIRLPHRPEPEGLDLGAVFGALGRSKWLILGCTLAATSTGFLALSDIRPSYFSSAEVLLDTRQERVVGVEQVVSDLNVTNSVVAGEIAVLRSNLLLGQVVDELDLMSHPDFDPDLADDESLLGRAGVVLRTWLAGFWSGVSAPEPMPEAENQSDEDGKLSEADARNIVIWKVRSGMTVYQSGISYVISISMAAHDPKVASDIANAVARQYIQDQLHAKQAATQRAIEWLDTRLMQLQKQLQDAEDAVVDALAQQVVEDGGNEEGVSQQLGEMNRSVVAARNDRAAAEARLTHVQQMLAEDGPEVAAASLNTARLTALDSELASITRERAKLATRLGPRHPDLLSLNVVFGDLMRDRAAAIRAGVRELESEVAQAEGRQLAIEKDIGKAQALKVDLLRSSIRMNQLERSANAMRQVYNSFLSRFQETTQQLEFQRPDARIISEAEPALAPSRPRKPLVLAVSVTLGAILGVTIALIREAMNRTVRTAQELSQLTGLPVFGTLPTVRWRGRGGGAAWQRARLSSRKVTAYAEGLRLLRFGLMNDPENGWPRVVMLTAPERGAGCSTTALGLGRTLVDIGQRVVLLDADFHRPSLAQLLQVPVRGPGVVEYIAGQAEVSDIVIADAEPGLALVRVAPSSGSVADMLSARRFGTLLDELVARYDVVIIDAPPVSGLADTTVIAGLTDAVVLVARARGSNRAEISAAVAALRTAGAVVSGTILSRADSRAVANGTVAAPDPIFSREVEFHA</sequence>
<reference evidence="12" key="1">
    <citation type="submission" date="2023-02" db="EMBL/GenBank/DDBJ databases">
        <title>Description and genomic characterization of Salipiger bruguierae sp. nov., isolated from the sediment of mangrove plant Bruguiera sexangula.</title>
        <authorList>
            <person name="Long M."/>
        </authorList>
    </citation>
    <scope>NUCLEOTIDE SEQUENCE</scope>
    <source>
        <strain evidence="12">H15</strain>
        <plasmid evidence="12">unnamed4</plasmid>
    </source>
</reference>
<dbReference type="Pfam" id="PF13807">
    <property type="entry name" value="GNVR"/>
    <property type="match status" value="1"/>
</dbReference>
<evidence type="ECO:0000256" key="8">
    <source>
        <dbReference type="SAM" id="Coils"/>
    </source>
</evidence>
<evidence type="ECO:0000256" key="6">
    <source>
        <dbReference type="ARBA" id="ARBA00022989"/>
    </source>
</evidence>
<dbReference type="Pfam" id="PF02706">
    <property type="entry name" value="Wzz"/>
    <property type="match status" value="1"/>
</dbReference>
<evidence type="ECO:0000256" key="9">
    <source>
        <dbReference type="SAM" id="Phobius"/>
    </source>
</evidence>
<evidence type="ECO:0000256" key="3">
    <source>
        <dbReference type="ARBA" id="ARBA00022692"/>
    </source>
</evidence>
<dbReference type="RefSeq" id="WP_353476547.1">
    <property type="nucleotide sequence ID" value="NZ_CP123389.1"/>
</dbReference>
<evidence type="ECO:0000256" key="5">
    <source>
        <dbReference type="ARBA" id="ARBA00022840"/>
    </source>
</evidence>
<dbReference type="CDD" id="cd05387">
    <property type="entry name" value="BY-kinase"/>
    <property type="match status" value="1"/>
</dbReference>
<dbReference type="GO" id="GO:0004713">
    <property type="term" value="F:protein tyrosine kinase activity"/>
    <property type="evidence" value="ECO:0007669"/>
    <property type="project" value="TreeGrafter"/>
</dbReference>
<protein>
    <submittedName>
        <fullName evidence="12">Polysaccharide biosynthesis tyrosine autokinase</fullName>
    </submittedName>
</protein>
<keyword evidence="5" id="KW-0067">ATP-binding</keyword>
<comment type="subcellular location">
    <subcellularLocation>
        <location evidence="1">Cell membrane</location>
        <topology evidence="1">Multi-pass membrane protein</topology>
    </subcellularLocation>
</comment>
<evidence type="ECO:0000256" key="1">
    <source>
        <dbReference type="ARBA" id="ARBA00004651"/>
    </source>
</evidence>
<evidence type="ECO:0000313" key="12">
    <source>
        <dbReference type="EMBL" id="XCC97657.1"/>
    </source>
</evidence>
<evidence type="ECO:0000256" key="2">
    <source>
        <dbReference type="ARBA" id="ARBA00022475"/>
    </source>
</evidence>
<keyword evidence="8" id="KW-0175">Coiled coil</keyword>
<evidence type="ECO:0000256" key="7">
    <source>
        <dbReference type="ARBA" id="ARBA00023136"/>
    </source>
</evidence>
<name>A0AAU8ASJ3_9RHOB</name>
<proteinExistence type="predicted"/>